<dbReference type="EMBL" id="JBJUIK010000001">
    <property type="protein sequence ID" value="KAL3536746.1"/>
    <property type="molecule type" value="Genomic_DNA"/>
</dbReference>
<evidence type="ECO:0000313" key="2">
    <source>
        <dbReference type="EMBL" id="KAL3536746.1"/>
    </source>
</evidence>
<evidence type="ECO:0000256" key="1">
    <source>
        <dbReference type="SAM" id="MobiDB-lite"/>
    </source>
</evidence>
<reference evidence="2 3" key="1">
    <citation type="submission" date="2024-11" db="EMBL/GenBank/DDBJ databases">
        <title>A near-complete genome assembly of Cinchona calisaya.</title>
        <authorList>
            <person name="Lian D.C."/>
            <person name="Zhao X.W."/>
            <person name="Wei L."/>
        </authorList>
    </citation>
    <scope>NUCLEOTIDE SEQUENCE [LARGE SCALE GENOMIC DNA]</scope>
    <source>
        <tissue evidence="2">Nenye</tissue>
    </source>
</reference>
<dbReference type="Proteomes" id="UP001630127">
    <property type="component" value="Unassembled WGS sequence"/>
</dbReference>
<protein>
    <submittedName>
        <fullName evidence="2">Uncharacterized protein</fullName>
    </submittedName>
</protein>
<dbReference type="AlphaFoldDB" id="A0ABD3AZX4"/>
<feature type="compositionally biased region" description="Gly residues" evidence="1">
    <location>
        <begin position="33"/>
        <end position="49"/>
    </location>
</feature>
<accession>A0ABD3AZX4</accession>
<organism evidence="2 3">
    <name type="scientific">Cinchona calisaya</name>
    <dbReference type="NCBI Taxonomy" id="153742"/>
    <lineage>
        <taxon>Eukaryota</taxon>
        <taxon>Viridiplantae</taxon>
        <taxon>Streptophyta</taxon>
        <taxon>Embryophyta</taxon>
        <taxon>Tracheophyta</taxon>
        <taxon>Spermatophyta</taxon>
        <taxon>Magnoliopsida</taxon>
        <taxon>eudicotyledons</taxon>
        <taxon>Gunneridae</taxon>
        <taxon>Pentapetalae</taxon>
        <taxon>asterids</taxon>
        <taxon>lamiids</taxon>
        <taxon>Gentianales</taxon>
        <taxon>Rubiaceae</taxon>
        <taxon>Cinchonoideae</taxon>
        <taxon>Cinchoneae</taxon>
        <taxon>Cinchona</taxon>
    </lineage>
</organism>
<name>A0ABD3AZX4_9GENT</name>
<gene>
    <name evidence="2" type="ORF">ACH5RR_000112</name>
</gene>
<comment type="caution">
    <text evidence="2">The sequence shown here is derived from an EMBL/GenBank/DDBJ whole genome shotgun (WGS) entry which is preliminary data.</text>
</comment>
<feature type="region of interest" description="Disordered" evidence="1">
    <location>
        <begin position="26"/>
        <end position="81"/>
    </location>
</feature>
<sequence>MGEDGIAMAFDGELLCIEEEIIDGSGSSKEEIIGGGGSSKEEIIGGGGSSKSEEEEIIGGSRNGEKSSGSSEEEEPARKRLKSKDILMDYCPLDVKAMDVELWEKFYGQIEESDGFDVTVFPVSSSTSGPASGH</sequence>
<evidence type="ECO:0000313" key="3">
    <source>
        <dbReference type="Proteomes" id="UP001630127"/>
    </source>
</evidence>
<proteinExistence type="predicted"/>
<keyword evidence="3" id="KW-1185">Reference proteome</keyword>